<evidence type="ECO:0000313" key="1">
    <source>
        <dbReference type="EMBL" id="WAJ30091.1"/>
    </source>
</evidence>
<sequence>MLAFFVLGLPPFFGGIAFAPVQLLVGGSPATLLMVPFLGPVPTTPFLFL</sequence>
<name>A0ACD4NTA2_9HYPH</name>
<accession>A0ACD4NTA2</accession>
<organism evidence="1 2">
    <name type="scientific">Antarcticirhabdus aurantiaca</name>
    <dbReference type="NCBI Taxonomy" id="2606717"/>
    <lineage>
        <taxon>Bacteria</taxon>
        <taxon>Pseudomonadati</taxon>
        <taxon>Pseudomonadota</taxon>
        <taxon>Alphaproteobacteria</taxon>
        <taxon>Hyphomicrobiales</taxon>
        <taxon>Aurantimonadaceae</taxon>
        <taxon>Antarcticirhabdus</taxon>
    </lineage>
</organism>
<dbReference type="EMBL" id="CP113520">
    <property type="protein sequence ID" value="WAJ30091.1"/>
    <property type="molecule type" value="Genomic_DNA"/>
</dbReference>
<keyword evidence="2" id="KW-1185">Reference proteome</keyword>
<dbReference type="Proteomes" id="UP001163223">
    <property type="component" value="Chromosome"/>
</dbReference>
<protein>
    <submittedName>
        <fullName evidence="1">Uncharacterized protein</fullName>
    </submittedName>
</protein>
<evidence type="ECO:0000313" key="2">
    <source>
        <dbReference type="Proteomes" id="UP001163223"/>
    </source>
</evidence>
<proteinExistence type="predicted"/>
<reference evidence="1" key="1">
    <citation type="submission" date="2022-11" db="EMBL/GenBank/DDBJ databases">
        <title>beta-Carotene-producing bacterium, Jeongeuplla avenae sp. nov., alleviates the salt stress of Arabidopsis seedlings.</title>
        <authorList>
            <person name="Jiang L."/>
            <person name="Lee J."/>
        </authorList>
    </citation>
    <scope>NUCLEOTIDE SEQUENCE</scope>
    <source>
        <strain evidence="1">DY_R2A_6</strain>
    </source>
</reference>
<gene>
    <name evidence="1" type="ORF">OXU80_07760</name>
</gene>